<feature type="repeat" description="WD" evidence="3">
    <location>
        <begin position="358"/>
        <end position="399"/>
    </location>
</feature>
<dbReference type="PROSITE" id="PS50082">
    <property type="entry name" value="WD_REPEATS_2"/>
    <property type="match status" value="7"/>
</dbReference>
<dbReference type="Pfam" id="PF00069">
    <property type="entry name" value="Pkinase"/>
    <property type="match status" value="1"/>
</dbReference>
<feature type="repeat" description="WD" evidence="3">
    <location>
        <begin position="404"/>
        <end position="445"/>
    </location>
</feature>
<dbReference type="RefSeq" id="WP_168569316.1">
    <property type="nucleotide sequence ID" value="NZ_CP051167.1"/>
</dbReference>
<evidence type="ECO:0000313" key="6">
    <source>
        <dbReference type="EMBL" id="QIZ71161.1"/>
    </source>
</evidence>
<feature type="repeat" description="WD" evidence="3">
    <location>
        <begin position="571"/>
        <end position="606"/>
    </location>
</feature>
<dbReference type="Pfam" id="PF00400">
    <property type="entry name" value="WD40"/>
    <property type="match status" value="7"/>
</dbReference>
<dbReference type="InterPro" id="IPR000719">
    <property type="entry name" value="Prot_kinase_dom"/>
</dbReference>
<dbReference type="InterPro" id="IPR020472">
    <property type="entry name" value="WD40_PAC1"/>
</dbReference>
<dbReference type="InterPro" id="IPR011009">
    <property type="entry name" value="Kinase-like_dom_sf"/>
</dbReference>
<evidence type="ECO:0000256" key="2">
    <source>
        <dbReference type="ARBA" id="ARBA00022737"/>
    </source>
</evidence>
<feature type="repeat" description="WD" evidence="3">
    <location>
        <begin position="319"/>
        <end position="345"/>
    </location>
</feature>
<dbReference type="SMART" id="SM00220">
    <property type="entry name" value="S_TKc"/>
    <property type="match status" value="1"/>
</dbReference>
<dbReference type="Gene3D" id="3.30.200.20">
    <property type="entry name" value="Phosphorylase Kinase, domain 1"/>
    <property type="match status" value="1"/>
</dbReference>
<feature type="binding site" evidence="4">
    <location>
        <position position="65"/>
    </location>
    <ligand>
        <name>ATP</name>
        <dbReference type="ChEBI" id="CHEBI:30616"/>
    </ligand>
</feature>
<dbReference type="SUPFAM" id="SSF56112">
    <property type="entry name" value="Protein kinase-like (PK-like)"/>
    <property type="match status" value="1"/>
</dbReference>
<keyword evidence="7" id="KW-1185">Reference proteome</keyword>
<evidence type="ECO:0000256" key="3">
    <source>
        <dbReference type="PROSITE-ProRule" id="PRU00221"/>
    </source>
</evidence>
<dbReference type="KEGG" id="oxy:HCG48_11720"/>
<feature type="repeat" description="WD" evidence="3">
    <location>
        <begin position="529"/>
        <end position="561"/>
    </location>
</feature>
<feature type="domain" description="Protein kinase" evidence="5">
    <location>
        <begin position="34"/>
        <end position="306"/>
    </location>
</feature>
<dbReference type="Gene3D" id="1.10.510.10">
    <property type="entry name" value="Transferase(Phosphotransferase) domain 1"/>
    <property type="match status" value="1"/>
</dbReference>
<dbReference type="SUPFAM" id="SSF50978">
    <property type="entry name" value="WD40 repeat-like"/>
    <property type="match status" value="1"/>
</dbReference>
<feature type="repeat" description="WD" evidence="3">
    <location>
        <begin position="488"/>
        <end position="529"/>
    </location>
</feature>
<feature type="repeat" description="WD" evidence="3">
    <location>
        <begin position="446"/>
        <end position="487"/>
    </location>
</feature>
<dbReference type="EMBL" id="CP051167">
    <property type="protein sequence ID" value="QIZ71161.1"/>
    <property type="molecule type" value="Genomic_DNA"/>
</dbReference>
<dbReference type="PRINTS" id="PR00320">
    <property type="entry name" value="GPROTEINBRPT"/>
</dbReference>
<dbReference type="InterPro" id="IPR019775">
    <property type="entry name" value="WD40_repeat_CS"/>
</dbReference>
<keyword evidence="4" id="KW-0067">ATP-binding</keyword>
<dbReference type="Gene3D" id="2.130.10.10">
    <property type="entry name" value="YVTN repeat-like/Quinoprotein amine dehydrogenase"/>
    <property type="match status" value="2"/>
</dbReference>
<reference evidence="6 7" key="1">
    <citation type="submission" date="2020-04" db="EMBL/GenBank/DDBJ databases">
        <authorList>
            <person name="Basu S."/>
            <person name="Maruthanayagam V."/>
            <person name="Chakraborty S."/>
            <person name="Pramanik A."/>
            <person name="Mukherjee J."/>
            <person name="Brink B."/>
        </authorList>
    </citation>
    <scope>NUCLEOTIDE SEQUENCE [LARGE SCALE GENOMIC DNA]</scope>
    <source>
        <strain evidence="6 7">AP17</strain>
    </source>
</reference>
<evidence type="ECO:0000256" key="4">
    <source>
        <dbReference type="PROSITE-ProRule" id="PRU10141"/>
    </source>
</evidence>
<dbReference type="NCBIfam" id="NF045510">
    <property type="entry name" value="4Cys_prefix_kin"/>
    <property type="match status" value="1"/>
</dbReference>
<dbReference type="CDD" id="cd14014">
    <property type="entry name" value="STKc_PknB_like"/>
    <property type="match status" value="1"/>
</dbReference>
<dbReference type="InterPro" id="IPR036322">
    <property type="entry name" value="WD40_repeat_dom_sf"/>
</dbReference>
<dbReference type="GO" id="GO:0004672">
    <property type="term" value="F:protein kinase activity"/>
    <property type="evidence" value="ECO:0007669"/>
    <property type="project" value="InterPro"/>
</dbReference>
<dbReference type="PROSITE" id="PS50011">
    <property type="entry name" value="PROTEIN_KINASE_DOM"/>
    <property type="match status" value="1"/>
</dbReference>
<keyword evidence="2" id="KW-0677">Repeat</keyword>
<dbReference type="InterPro" id="IPR015943">
    <property type="entry name" value="WD40/YVTN_repeat-like_dom_sf"/>
</dbReference>
<keyword evidence="1 3" id="KW-0853">WD repeat</keyword>
<dbReference type="Proteomes" id="UP000500857">
    <property type="component" value="Chromosome"/>
</dbReference>
<sequence length="606" mass="65804">MSFCFNPRCAKPKNPDSNNFCQNCGSKLLLRERYRAVKFIGKGTYSRTFLAIDEDLPSKPACAIKQLLLTSQGNDKQASRQFKREAMQLDLLGKHPQIPQLLAYFTQDNARYLVQEWIEGKTLAAELAETGGFSESKIIELLEDILTVLKFVHGQSAIHRDIKPANIIRRKTKSFLNEFEEKDLAKRRDRLVLVGFGSSKLLPRTSPGGSSTIIGSAEYAAPEQLSGQAVFASDLYSLGMTCIQLITEMDLFSLAQGEEGLWKSRMVRPISVRLVEIIEKMVQPLTGRYTSATAILEDLASLQPIAWDCVEILTGVERVRCVAVSPDARVVVGGGEDSQVKLWDLGGQGGGDSLGNWMSGHSGGIQAVAFAPDGQQILTGSSDRSIKVWDRGTRKCVRSLGDWFAKHSGPVNALAISANGQFVVSGSQDATVRVWNLAKGKSLATLSGHLAWVECVAIASNYRYIASGGGDREVKLWDAESGKLTATLTGHEDTVQALAFGPDGEVLASASRDRTVVLWQVSTTERLATLTHRESIEAIAFHPRSPLLVAGDRAGCAVLWNPYTFAKLGEFSAHQAAVTALAFAPDGTILVSGSSDSSVKVWKLAR</sequence>
<dbReference type="PANTHER" id="PTHR19879">
    <property type="entry name" value="TRANSCRIPTION INITIATION FACTOR TFIID"/>
    <property type="match status" value="1"/>
</dbReference>
<dbReference type="AlphaFoldDB" id="A0A6H1TX67"/>
<dbReference type="GO" id="GO:0005524">
    <property type="term" value="F:ATP binding"/>
    <property type="evidence" value="ECO:0007669"/>
    <property type="project" value="UniProtKB-UniRule"/>
</dbReference>
<keyword evidence="4" id="KW-0547">Nucleotide-binding</keyword>
<gene>
    <name evidence="6" type="ORF">HCG48_11720</name>
</gene>
<keyword evidence="6" id="KW-0808">Transferase</keyword>
<evidence type="ECO:0000259" key="5">
    <source>
        <dbReference type="PROSITE" id="PS50011"/>
    </source>
</evidence>
<dbReference type="PROSITE" id="PS00678">
    <property type="entry name" value="WD_REPEATS_1"/>
    <property type="match status" value="3"/>
</dbReference>
<dbReference type="InterPro" id="IPR001680">
    <property type="entry name" value="WD40_rpt"/>
</dbReference>
<dbReference type="SMART" id="SM00320">
    <property type="entry name" value="WD40"/>
    <property type="match status" value="7"/>
</dbReference>
<dbReference type="PROSITE" id="PS50294">
    <property type="entry name" value="WD_REPEATS_REGION"/>
    <property type="match status" value="6"/>
</dbReference>
<proteinExistence type="predicted"/>
<dbReference type="PROSITE" id="PS00107">
    <property type="entry name" value="PROTEIN_KINASE_ATP"/>
    <property type="match status" value="1"/>
</dbReference>
<keyword evidence="6" id="KW-0418">Kinase</keyword>
<organism evidence="6 7">
    <name type="scientific">Oxynema aestuarii AP17</name>
    <dbReference type="NCBI Taxonomy" id="2064643"/>
    <lineage>
        <taxon>Bacteria</taxon>
        <taxon>Bacillati</taxon>
        <taxon>Cyanobacteriota</taxon>
        <taxon>Cyanophyceae</taxon>
        <taxon>Oscillatoriophycideae</taxon>
        <taxon>Oscillatoriales</taxon>
        <taxon>Oscillatoriaceae</taxon>
        <taxon>Oxynema</taxon>
        <taxon>Oxynema aestuarii</taxon>
    </lineage>
</organism>
<dbReference type="InterPro" id="IPR017441">
    <property type="entry name" value="Protein_kinase_ATP_BS"/>
</dbReference>
<evidence type="ECO:0000256" key="1">
    <source>
        <dbReference type="ARBA" id="ARBA00022574"/>
    </source>
</evidence>
<dbReference type="CDD" id="cd00200">
    <property type="entry name" value="WD40"/>
    <property type="match status" value="1"/>
</dbReference>
<protein>
    <submittedName>
        <fullName evidence="6">Protein kinase</fullName>
    </submittedName>
</protein>
<accession>A0A6H1TX67</accession>
<dbReference type="PANTHER" id="PTHR19879:SF9">
    <property type="entry name" value="TRANSCRIPTION INITIATION FACTOR TFIID SUBUNIT 5"/>
    <property type="match status" value="1"/>
</dbReference>
<evidence type="ECO:0000313" key="7">
    <source>
        <dbReference type="Proteomes" id="UP000500857"/>
    </source>
</evidence>
<name>A0A6H1TX67_9CYAN</name>